<dbReference type="AlphaFoldDB" id="E9T0B2"/>
<comment type="caution">
    <text evidence="1">The sequence shown here is derived from an EMBL/GenBank/DDBJ whole genome shotgun (WGS) entry which is preliminary data.</text>
</comment>
<evidence type="ECO:0008006" key="3">
    <source>
        <dbReference type="Google" id="ProtNLM"/>
    </source>
</evidence>
<gene>
    <name evidence="1" type="ORF">HMPREF0724_11813</name>
</gene>
<sequence>MDHFTARLEPGLIDRLKTHHRLDTDSQLAAALRCTEDDIESLRNGAEPTYVTILAIAAITGRESLDFVRPIVRQVA</sequence>
<protein>
    <recommendedName>
        <fullName evidence="3">HTH cro/C1-type domain-containing protein</fullName>
    </recommendedName>
</protein>
<organism evidence="1 2">
    <name type="scientific">Prescottella equi ATCC 33707</name>
    <dbReference type="NCBI Taxonomy" id="525370"/>
    <lineage>
        <taxon>Bacteria</taxon>
        <taxon>Bacillati</taxon>
        <taxon>Actinomycetota</taxon>
        <taxon>Actinomycetes</taxon>
        <taxon>Mycobacteriales</taxon>
        <taxon>Nocardiaceae</taxon>
        <taxon>Prescottella</taxon>
    </lineage>
</organism>
<accession>E9T0B2</accession>
<proteinExistence type="predicted"/>
<dbReference type="HOGENOM" id="CLU_2652082_0_0_11"/>
<dbReference type="EMBL" id="ADNW02000008">
    <property type="protein sequence ID" value="EGD24695.1"/>
    <property type="molecule type" value="Genomic_DNA"/>
</dbReference>
<dbReference type="Proteomes" id="UP000004245">
    <property type="component" value="Unassembled WGS sequence"/>
</dbReference>
<evidence type="ECO:0000313" key="2">
    <source>
        <dbReference type="Proteomes" id="UP000004245"/>
    </source>
</evidence>
<keyword evidence="2" id="KW-1185">Reference proteome</keyword>
<name>E9T0B2_RHOHA</name>
<evidence type="ECO:0000313" key="1">
    <source>
        <dbReference type="EMBL" id="EGD24695.1"/>
    </source>
</evidence>
<reference evidence="1" key="1">
    <citation type="submission" date="2011-01" db="EMBL/GenBank/DDBJ databases">
        <authorList>
            <person name="Muzny D."/>
            <person name="Qin X."/>
            <person name="Buhay C."/>
            <person name="Dugan-Rocha S."/>
            <person name="Ding Y."/>
            <person name="Chen G."/>
            <person name="Hawes A."/>
            <person name="Holder M."/>
            <person name="Jhangiani S."/>
            <person name="Johnson A."/>
            <person name="Khan Z."/>
            <person name="Li Z."/>
            <person name="Liu W."/>
            <person name="Liu X."/>
            <person name="Perez L."/>
            <person name="Shen H."/>
            <person name="Wang Q."/>
            <person name="Watt J."/>
            <person name="Xi L."/>
            <person name="Xin Y."/>
            <person name="Zhou J."/>
            <person name="Deng J."/>
            <person name="Jiang H."/>
            <person name="Liu Y."/>
            <person name="Qu J."/>
            <person name="Song X.-Z."/>
            <person name="Zhang L."/>
            <person name="Villasana D."/>
            <person name="Johnson A."/>
            <person name="Liu J."/>
            <person name="Liyanage D."/>
            <person name="Lorensuhewa L."/>
            <person name="Robinson T."/>
            <person name="Song A."/>
            <person name="Song B.-B."/>
            <person name="Dinh H."/>
            <person name="Thornton R."/>
            <person name="Coyle M."/>
            <person name="Francisco L."/>
            <person name="Jackson L."/>
            <person name="Javaid M."/>
            <person name="Korchina V."/>
            <person name="Kovar C."/>
            <person name="Mata R."/>
            <person name="Mathew T."/>
            <person name="Ngo R."/>
            <person name="Nguyen L."/>
            <person name="Nguyen N."/>
            <person name="Okwuonu G."/>
            <person name="Ongeri F."/>
            <person name="Pham C."/>
            <person name="Simmons D."/>
            <person name="Wilczek-Boney K."/>
            <person name="Hale W."/>
            <person name="Jakkamsetti A."/>
            <person name="Pham P."/>
            <person name="Ruth R."/>
            <person name="San Lucas F."/>
            <person name="Warren J."/>
            <person name="Zhang J."/>
            <person name="Zhao Z."/>
            <person name="Zhou C."/>
            <person name="Zhu D."/>
            <person name="Lee S."/>
            <person name="Bess C."/>
            <person name="Blankenburg K."/>
            <person name="Forbes L."/>
            <person name="Fu Q."/>
            <person name="Gubbala S."/>
            <person name="Hirani K."/>
            <person name="Jayaseelan J.C."/>
            <person name="Lara F."/>
            <person name="Munidasa M."/>
            <person name="Palculict T."/>
            <person name="Patil S."/>
            <person name="Pu L.-L."/>
            <person name="Saada N."/>
            <person name="Tang L."/>
            <person name="Weissenberger G."/>
            <person name="Zhu Y."/>
            <person name="Hemphill L."/>
            <person name="Shang Y."/>
            <person name="Youmans B."/>
            <person name="Ayvaz T."/>
            <person name="Ross M."/>
            <person name="Santibanez J."/>
            <person name="Aqrawi P."/>
            <person name="Gross S."/>
            <person name="Joshi V."/>
            <person name="Fowler G."/>
            <person name="Nazareth L."/>
            <person name="Reid J."/>
            <person name="Worley K."/>
            <person name="Petrosino J."/>
            <person name="Highlander S."/>
            <person name="Gibbs R."/>
        </authorList>
    </citation>
    <scope>NUCLEOTIDE SEQUENCE [LARGE SCALE GENOMIC DNA]</scope>
    <source>
        <strain evidence="1">ATCC 33707</strain>
    </source>
</reference>